<comment type="caution">
    <text evidence="5">The sequence shown here is derived from an EMBL/GenBank/DDBJ whole genome shotgun (WGS) entry which is preliminary data.</text>
</comment>
<dbReference type="SUPFAM" id="SSF52540">
    <property type="entry name" value="P-loop containing nucleoside triphosphate hydrolases"/>
    <property type="match status" value="1"/>
</dbReference>
<evidence type="ECO:0000313" key="6">
    <source>
        <dbReference type="Proteomes" id="UP000187209"/>
    </source>
</evidence>
<name>A0A1R2BMG8_9CILI</name>
<dbReference type="CDD" id="cd22967">
    <property type="entry name" value="DD_AK7"/>
    <property type="match status" value="1"/>
</dbReference>
<dbReference type="InterPro" id="IPR007858">
    <property type="entry name" value="Dpy-30_motif"/>
</dbReference>
<dbReference type="GO" id="GO:0005524">
    <property type="term" value="F:ATP binding"/>
    <property type="evidence" value="ECO:0007669"/>
    <property type="project" value="InterPro"/>
</dbReference>
<keyword evidence="1" id="KW-0808">Transferase</keyword>
<dbReference type="EMBL" id="MPUH01000547">
    <property type="protein sequence ID" value="OMJ77951.1"/>
    <property type="molecule type" value="Genomic_DNA"/>
</dbReference>
<reference evidence="5 6" key="1">
    <citation type="submission" date="2016-11" db="EMBL/GenBank/DDBJ databases">
        <title>The macronuclear genome of Stentor coeruleus: a giant cell with tiny introns.</title>
        <authorList>
            <person name="Slabodnick M."/>
            <person name="Ruby J.G."/>
            <person name="Reiff S.B."/>
            <person name="Swart E.C."/>
            <person name="Gosai S."/>
            <person name="Prabakaran S."/>
            <person name="Witkowska E."/>
            <person name="Larue G.E."/>
            <person name="Fisher S."/>
            <person name="Freeman R.M."/>
            <person name="Gunawardena J."/>
            <person name="Chu W."/>
            <person name="Stover N.A."/>
            <person name="Gregory B.D."/>
            <person name="Nowacki M."/>
            <person name="Derisi J."/>
            <person name="Roy S.W."/>
            <person name="Marshall W.F."/>
            <person name="Sood P."/>
        </authorList>
    </citation>
    <scope>NUCLEOTIDE SEQUENCE [LARGE SCALE GENOMIC DNA]</scope>
    <source>
        <strain evidence="5">WM001</strain>
    </source>
</reference>
<keyword evidence="6" id="KW-1185">Reference proteome</keyword>
<dbReference type="Gene3D" id="3.40.50.300">
    <property type="entry name" value="P-loop containing nucleotide triphosphate hydrolases"/>
    <property type="match status" value="1"/>
</dbReference>
<evidence type="ECO:0000256" key="2">
    <source>
        <dbReference type="ARBA" id="ARBA00022741"/>
    </source>
</evidence>
<dbReference type="Gene3D" id="1.20.890.10">
    <property type="entry name" value="cAMP-dependent protein kinase regulatory subunit, dimerization-anchoring domain"/>
    <property type="match status" value="1"/>
</dbReference>
<evidence type="ECO:0000313" key="5">
    <source>
        <dbReference type="EMBL" id="OMJ77951.1"/>
    </source>
</evidence>
<accession>A0A1R2BMG8</accession>
<evidence type="ECO:0008006" key="7">
    <source>
        <dbReference type="Google" id="ProtNLM"/>
    </source>
</evidence>
<dbReference type="InterPro" id="IPR027417">
    <property type="entry name" value="P-loop_NTPase"/>
</dbReference>
<dbReference type="SUPFAM" id="SSF51735">
    <property type="entry name" value="NAD(P)-binding Rossmann-fold domains"/>
    <property type="match status" value="1"/>
</dbReference>
<feature type="compositionally biased region" description="Basic and acidic residues" evidence="4">
    <location>
        <begin position="115"/>
        <end position="136"/>
    </location>
</feature>
<dbReference type="GO" id="GO:0006139">
    <property type="term" value="P:nucleobase-containing compound metabolic process"/>
    <property type="evidence" value="ECO:0007669"/>
    <property type="project" value="InterPro"/>
</dbReference>
<dbReference type="PANTHER" id="PTHR23359">
    <property type="entry name" value="NUCLEOTIDE KINASE"/>
    <property type="match status" value="1"/>
</dbReference>
<dbReference type="InterPro" id="IPR047499">
    <property type="entry name" value="DD_AK7"/>
</dbReference>
<dbReference type="CDD" id="cd01428">
    <property type="entry name" value="ADK"/>
    <property type="match status" value="1"/>
</dbReference>
<dbReference type="Proteomes" id="UP000187209">
    <property type="component" value="Unassembled WGS sequence"/>
</dbReference>
<evidence type="ECO:0000256" key="1">
    <source>
        <dbReference type="ARBA" id="ARBA00022679"/>
    </source>
</evidence>
<dbReference type="InterPro" id="IPR000850">
    <property type="entry name" value="Adenylat/UMP-CMP_kin"/>
</dbReference>
<dbReference type="Pfam" id="PF00406">
    <property type="entry name" value="ADK"/>
    <property type="match status" value="1"/>
</dbReference>
<keyword evidence="2" id="KW-0547">Nucleotide-binding</keyword>
<sequence length="677" mass="78755">MLNELRPLVEGEPSPIKIIGTLDPKDSTPRPAQIKKILHRHKPRLFRKYLLECDVIVYDLHTADLKEVEEKLSIFKTAKLEDPKLIIIVSSVMGWVGTAQKVIKENQSAPDLENLEDKQDKQEKELDVSGDDKKVEEEVEAQEPVEISRPVPFEESDFQMRVPHKDYTGWKTIEDLAMSLSSKENISVYILCAGILYGNGEKIFEYHFKSAWLEKPKRLPYLGDGENLIPTIHVKDLAKITKFVVDTKPENHYIFAIDNTKDRRQVAIVQAISSGIGTGNVKKGKSKNLEWEQYLSINVWMKTSPLLIPEEEGQPPIEWYSLDGIAGNIIKLNTEFNQKRGLRPIKVFVSGPPASGKTFFSRQISSEYNIPHIKVKDLLHEFMQNHSELGHTVRSYIDKNERVPNDLLAEVFRWKLHMNHCRNRGFILDGYPRNFTEAQNLFRKEKKTDEPQILDEEGEPRPKEYDLDLEILPQSVIAFRATNAFLMSRIEKIKHSHHEFNLERMQRRLQIYRNQNELSDKSVYDFFSDLNIEVFECECTNEEIEIIESLKIYIEREGRPDNFLGSIQEIVECRKKYLLEKNDAIIKEEAKAKEEEHIANAKVFEKREKLAYERFMKIKKELEDASSARAIPLRKYLMENIMPTLAESLIQVCRIMPEDPVDYVAELMYASSKHRRK</sequence>
<dbReference type="Pfam" id="PF05186">
    <property type="entry name" value="Dpy-30"/>
    <property type="match status" value="1"/>
</dbReference>
<dbReference type="AlphaFoldDB" id="A0A1R2BMG8"/>
<dbReference type="GO" id="GO:0019205">
    <property type="term" value="F:nucleobase-containing compound kinase activity"/>
    <property type="evidence" value="ECO:0007669"/>
    <property type="project" value="InterPro"/>
</dbReference>
<protein>
    <recommendedName>
        <fullName evidence="7">Adenylate kinase</fullName>
    </recommendedName>
</protein>
<evidence type="ECO:0000256" key="4">
    <source>
        <dbReference type="SAM" id="MobiDB-lite"/>
    </source>
</evidence>
<dbReference type="InterPro" id="IPR036291">
    <property type="entry name" value="NAD(P)-bd_dom_sf"/>
</dbReference>
<organism evidence="5 6">
    <name type="scientific">Stentor coeruleus</name>
    <dbReference type="NCBI Taxonomy" id="5963"/>
    <lineage>
        <taxon>Eukaryota</taxon>
        <taxon>Sar</taxon>
        <taxon>Alveolata</taxon>
        <taxon>Ciliophora</taxon>
        <taxon>Postciliodesmatophora</taxon>
        <taxon>Heterotrichea</taxon>
        <taxon>Heterotrichida</taxon>
        <taxon>Stentoridae</taxon>
        <taxon>Stentor</taxon>
    </lineage>
</organism>
<feature type="region of interest" description="Disordered" evidence="4">
    <location>
        <begin position="108"/>
        <end position="141"/>
    </location>
</feature>
<evidence type="ECO:0000256" key="3">
    <source>
        <dbReference type="ARBA" id="ARBA00022777"/>
    </source>
</evidence>
<dbReference type="PRINTS" id="PR00094">
    <property type="entry name" value="ADENYLTKNASE"/>
</dbReference>
<proteinExistence type="predicted"/>
<dbReference type="Gene3D" id="3.40.50.720">
    <property type="entry name" value="NAD(P)-binding Rossmann-like Domain"/>
    <property type="match status" value="1"/>
</dbReference>
<gene>
    <name evidence="5" type="ORF">SteCoe_22345</name>
</gene>
<keyword evidence="3" id="KW-0418">Kinase</keyword>
<dbReference type="OrthoDB" id="10262413at2759"/>